<dbReference type="SUPFAM" id="SSF53335">
    <property type="entry name" value="S-adenosyl-L-methionine-dependent methyltransferases"/>
    <property type="match status" value="1"/>
</dbReference>
<dbReference type="Pfam" id="PF01555">
    <property type="entry name" value="N6_N4_Mtase"/>
    <property type="match status" value="1"/>
</dbReference>
<protein>
    <recommendedName>
        <fullName evidence="4">Methyltransferase</fullName>
        <ecNumber evidence="4">2.1.1.-</ecNumber>
    </recommendedName>
</protein>
<dbReference type="EMBL" id="NGNV01000063">
    <property type="protein sequence ID" value="OYR86896.1"/>
    <property type="molecule type" value="Genomic_DNA"/>
</dbReference>
<reference evidence="6 9" key="2">
    <citation type="submission" date="2017-05" db="EMBL/GenBank/DDBJ databases">
        <authorList>
            <person name="Lin X.B."/>
            <person name="Stothard P."/>
            <person name="Tasseva G."/>
            <person name="Walter J."/>
        </authorList>
    </citation>
    <scope>NUCLEOTIDE SEQUENCE [LARGE SCALE GENOMIC DNA]</scope>
    <source>
        <strain evidence="6 9">609u</strain>
    </source>
</reference>
<feature type="domain" description="DNA methylase N-4/N-6" evidence="5">
    <location>
        <begin position="36"/>
        <end position="252"/>
    </location>
</feature>
<reference evidence="8 9" key="3">
    <citation type="submission" date="2017-09" db="EMBL/GenBank/DDBJ databases">
        <title>Tripartite evolution among Lactobacillus johnsonii, Lactobacillus taiwanensis, Lactobacillus reuteri and their rodent host.</title>
        <authorList>
            <person name="Wang T."/>
            <person name="Knowles S."/>
            <person name="Cheng C."/>
        </authorList>
    </citation>
    <scope>NUCLEOTIDE SEQUENCE [LARGE SCALE GENOMIC DNA]</scope>
    <source>
        <strain evidence="7 8">609q</strain>
        <strain evidence="6 9">609u</strain>
    </source>
</reference>
<dbReference type="PANTHER" id="PTHR13370">
    <property type="entry name" value="RNA METHYLASE-RELATED"/>
    <property type="match status" value="1"/>
</dbReference>
<dbReference type="Proteomes" id="UP000216316">
    <property type="component" value="Unassembled WGS sequence"/>
</dbReference>
<dbReference type="Gene3D" id="3.40.50.150">
    <property type="entry name" value="Vaccinia Virus protein VP39"/>
    <property type="match status" value="1"/>
</dbReference>
<proteinExistence type="inferred from homology"/>
<dbReference type="GO" id="GO:0008170">
    <property type="term" value="F:N-methyltransferase activity"/>
    <property type="evidence" value="ECO:0007669"/>
    <property type="project" value="InterPro"/>
</dbReference>
<dbReference type="RefSeq" id="WP_094496294.1">
    <property type="nucleotide sequence ID" value="NZ_CARGPA010000041.1"/>
</dbReference>
<dbReference type="GO" id="GO:0009307">
    <property type="term" value="P:DNA restriction-modification system"/>
    <property type="evidence" value="ECO:0007669"/>
    <property type="project" value="UniProtKB-KW"/>
</dbReference>
<name>A0A256LB90_9LACO</name>
<comment type="caution">
    <text evidence="7">The sequence shown here is derived from an EMBL/GenBank/DDBJ whole genome shotgun (WGS) entry which is preliminary data.</text>
</comment>
<keyword evidence="3" id="KW-0680">Restriction system</keyword>
<evidence type="ECO:0000313" key="8">
    <source>
        <dbReference type="Proteomes" id="UP000215828"/>
    </source>
</evidence>
<gene>
    <name evidence="6" type="ORF">CBF53_10625</name>
    <name evidence="7" type="ORF">CBF70_10865</name>
</gene>
<dbReference type="EMBL" id="NGNX01000063">
    <property type="protein sequence ID" value="OYR89867.1"/>
    <property type="molecule type" value="Genomic_DNA"/>
</dbReference>
<dbReference type="PRINTS" id="PR00508">
    <property type="entry name" value="S21N4MTFRASE"/>
</dbReference>
<evidence type="ECO:0000313" key="6">
    <source>
        <dbReference type="EMBL" id="OYR86896.1"/>
    </source>
</evidence>
<keyword evidence="2 7" id="KW-0808">Transferase</keyword>
<evidence type="ECO:0000313" key="7">
    <source>
        <dbReference type="EMBL" id="OYR89867.1"/>
    </source>
</evidence>
<dbReference type="AlphaFoldDB" id="A0A256LB90"/>
<evidence type="ECO:0000256" key="1">
    <source>
        <dbReference type="ARBA" id="ARBA00022603"/>
    </source>
</evidence>
<evidence type="ECO:0000256" key="4">
    <source>
        <dbReference type="RuleBase" id="RU362026"/>
    </source>
</evidence>
<comment type="similarity">
    <text evidence="4">Belongs to the N(4)/N(6)-methyltransferase family.</text>
</comment>
<reference evidence="7 8" key="1">
    <citation type="submission" date="2017-04" db="EMBL/GenBank/DDBJ databases">
        <authorList>
            <person name="Afonso C.L."/>
            <person name="Miller P.J."/>
            <person name="Scott M.A."/>
            <person name="Spackman E."/>
            <person name="Goraichik I."/>
            <person name="Dimitrov K.M."/>
            <person name="Suarez D.L."/>
            <person name="Swayne D.E."/>
        </authorList>
    </citation>
    <scope>NUCLEOTIDE SEQUENCE [LARGE SCALE GENOMIC DNA]</scope>
    <source>
        <strain evidence="7 8">609q</strain>
    </source>
</reference>
<evidence type="ECO:0000256" key="3">
    <source>
        <dbReference type="ARBA" id="ARBA00022747"/>
    </source>
</evidence>
<keyword evidence="1 7" id="KW-0489">Methyltransferase</keyword>
<dbReference type="InterPro" id="IPR002941">
    <property type="entry name" value="DNA_methylase_N4/N6"/>
</dbReference>
<dbReference type="Proteomes" id="UP000215828">
    <property type="component" value="Unassembled WGS sequence"/>
</dbReference>
<dbReference type="InterPro" id="IPR001091">
    <property type="entry name" value="RM_Methyltransferase"/>
</dbReference>
<evidence type="ECO:0000313" key="9">
    <source>
        <dbReference type="Proteomes" id="UP000216316"/>
    </source>
</evidence>
<dbReference type="EC" id="2.1.1.-" evidence="4"/>
<dbReference type="GO" id="GO:0005737">
    <property type="term" value="C:cytoplasm"/>
    <property type="evidence" value="ECO:0007669"/>
    <property type="project" value="TreeGrafter"/>
</dbReference>
<dbReference type="GO" id="GO:0003677">
    <property type="term" value="F:DNA binding"/>
    <property type="evidence" value="ECO:0007669"/>
    <property type="project" value="InterPro"/>
</dbReference>
<keyword evidence="9" id="KW-1185">Reference proteome</keyword>
<dbReference type="PANTHER" id="PTHR13370:SF3">
    <property type="entry name" value="TRNA (GUANINE(10)-N2)-METHYLTRANSFERASE HOMOLOG"/>
    <property type="match status" value="1"/>
</dbReference>
<sequence>MLSEDEIKYKKLENLKCELFNDNFENFKRYGIPKAQLIIADIPYNIGNNAYASNPMWYKGGEISNGESKLANSNFFNRDEGFNVINFMKFARKMLIKEPKESGKAPAMIVFCSWQQMPMLEAQAKKEGFNHCFPLFFIKKTSSQVLKANMRIVGATEFAAVFYRDKLPKFNNDGHMVLDHMNWEIDPGYPKIHPTQKPIPVLKKLINLFTDPGDVVIDPTAGSGSTLRAAAELKRNTYGFEVEKAIYEKAKKQMLSHAELSLV</sequence>
<evidence type="ECO:0000256" key="2">
    <source>
        <dbReference type="ARBA" id="ARBA00022679"/>
    </source>
</evidence>
<accession>A0A256LB90</accession>
<dbReference type="InterPro" id="IPR029063">
    <property type="entry name" value="SAM-dependent_MTases_sf"/>
</dbReference>
<dbReference type="GO" id="GO:0032259">
    <property type="term" value="P:methylation"/>
    <property type="evidence" value="ECO:0007669"/>
    <property type="project" value="UniProtKB-KW"/>
</dbReference>
<organism evidence="7 8">
    <name type="scientific">Lactobacillus taiwanensis</name>
    <dbReference type="NCBI Taxonomy" id="508451"/>
    <lineage>
        <taxon>Bacteria</taxon>
        <taxon>Bacillati</taxon>
        <taxon>Bacillota</taxon>
        <taxon>Bacilli</taxon>
        <taxon>Lactobacillales</taxon>
        <taxon>Lactobacillaceae</taxon>
        <taxon>Lactobacillus</taxon>
    </lineage>
</organism>
<evidence type="ECO:0000259" key="5">
    <source>
        <dbReference type="Pfam" id="PF01555"/>
    </source>
</evidence>